<evidence type="ECO:0000313" key="2">
    <source>
        <dbReference type="Proteomes" id="UP000480178"/>
    </source>
</evidence>
<keyword evidence="2" id="KW-1185">Reference proteome</keyword>
<dbReference type="Proteomes" id="UP000480178">
    <property type="component" value="Chromosome"/>
</dbReference>
<dbReference type="KEGG" id="rhoz:GXP67_28325"/>
<organism evidence="1 2">
    <name type="scientific">Rhodocytophaga rosea</name>
    <dbReference type="NCBI Taxonomy" id="2704465"/>
    <lineage>
        <taxon>Bacteria</taxon>
        <taxon>Pseudomonadati</taxon>
        <taxon>Bacteroidota</taxon>
        <taxon>Cytophagia</taxon>
        <taxon>Cytophagales</taxon>
        <taxon>Rhodocytophagaceae</taxon>
        <taxon>Rhodocytophaga</taxon>
    </lineage>
</organism>
<accession>A0A6C0GQE2</accession>
<protein>
    <submittedName>
        <fullName evidence="1">Uncharacterized protein</fullName>
    </submittedName>
</protein>
<name>A0A6C0GQE2_9BACT</name>
<dbReference type="AlphaFoldDB" id="A0A6C0GQE2"/>
<proteinExistence type="predicted"/>
<dbReference type="EMBL" id="CP048222">
    <property type="protein sequence ID" value="QHT70279.1"/>
    <property type="molecule type" value="Genomic_DNA"/>
</dbReference>
<gene>
    <name evidence="1" type="ORF">GXP67_28325</name>
</gene>
<sequence length="171" mass="20884">MKVERYKIKGWTQEEQGLLIDENEEWVLVKHIPVDYVIDGYKLYRKQFIHKRLHLKKDAEIERVLKLKRIKEDKPIDFQFKSVVETLKWSEETYGLFEFQDQLQTELFYGKVNHIQNNLLVIDMIKANGKEEKAYDYEFELDEIRVITFETDYFESIRLLWQDQSKSKKRL</sequence>
<dbReference type="RefSeq" id="WP_162446260.1">
    <property type="nucleotide sequence ID" value="NZ_CP048222.1"/>
</dbReference>
<evidence type="ECO:0000313" key="1">
    <source>
        <dbReference type="EMBL" id="QHT70279.1"/>
    </source>
</evidence>
<reference evidence="1 2" key="1">
    <citation type="submission" date="2020-01" db="EMBL/GenBank/DDBJ databases">
        <authorList>
            <person name="Kim M.K."/>
        </authorList>
    </citation>
    <scope>NUCLEOTIDE SEQUENCE [LARGE SCALE GENOMIC DNA]</scope>
    <source>
        <strain evidence="1 2">172606-1</strain>
    </source>
</reference>